<dbReference type="InterPro" id="IPR011051">
    <property type="entry name" value="RmlC_Cupin_sf"/>
</dbReference>
<evidence type="ECO:0000313" key="2">
    <source>
        <dbReference type="EMBL" id="AYF73672.1"/>
    </source>
</evidence>
<dbReference type="InterPro" id="IPR014710">
    <property type="entry name" value="RmlC-like_jellyroll"/>
</dbReference>
<organism evidence="2 3">
    <name type="scientific">Nocardia yunnanensis</name>
    <dbReference type="NCBI Taxonomy" id="2382165"/>
    <lineage>
        <taxon>Bacteria</taxon>
        <taxon>Bacillati</taxon>
        <taxon>Actinomycetota</taxon>
        <taxon>Actinomycetes</taxon>
        <taxon>Mycobacteriales</taxon>
        <taxon>Nocardiaceae</taxon>
        <taxon>Nocardia</taxon>
    </lineage>
</organism>
<gene>
    <name evidence="2" type="ORF">D7D52_07155</name>
</gene>
<protein>
    <submittedName>
        <fullName evidence="2">Cupin domain-containing protein</fullName>
    </submittedName>
</protein>
<dbReference type="InterPro" id="IPR013096">
    <property type="entry name" value="Cupin_2"/>
</dbReference>
<evidence type="ECO:0000259" key="1">
    <source>
        <dbReference type="Pfam" id="PF07883"/>
    </source>
</evidence>
<dbReference type="Gene3D" id="2.60.120.10">
    <property type="entry name" value="Jelly Rolls"/>
    <property type="match status" value="1"/>
</dbReference>
<evidence type="ECO:0000313" key="3">
    <source>
        <dbReference type="Proteomes" id="UP000267164"/>
    </source>
</evidence>
<dbReference type="RefSeq" id="WP_120735599.1">
    <property type="nucleotide sequence ID" value="NZ_CP032568.1"/>
</dbReference>
<keyword evidence="3" id="KW-1185">Reference proteome</keyword>
<dbReference type="OrthoDB" id="4282897at2"/>
<dbReference type="KEGG" id="nyu:D7D52_07155"/>
<name>A0A386Z7C9_9NOCA</name>
<sequence>MSCALHMRPHSPLEVIEYVVEPGQFIGGWFESKGVTGVYVVSGELEVELVGVGRIRLGPRDFVDYPSTIRDRWHLVDDRPAHVLLVIAQPQ</sequence>
<dbReference type="CDD" id="cd02209">
    <property type="entry name" value="cupin_XRE_C"/>
    <property type="match status" value="1"/>
</dbReference>
<dbReference type="AlphaFoldDB" id="A0A386Z7C9"/>
<dbReference type="EMBL" id="CP032568">
    <property type="protein sequence ID" value="AYF73672.1"/>
    <property type="molecule type" value="Genomic_DNA"/>
</dbReference>
<dbReference type="Pfam" id="PF07883">
    <property type="entry name" value="Cupin_2"/>
    <property type="match status" value="1"/>
</dbReference>
<feature type="domain" description="Cupin type-2" evidence="1">
    <location>
        <begin position="18"/>
        <end position="86"/>
    </location>
</feature>
<dbReference type="Proteomes" id="UP000267164">
    <property type="component" value="Chromosome"/>
</dbReference>
<dbReference type="SUPFAM" id="SSF51182">
    <property type="entry name" value="RmlC-like cupins"/>
    <property type="match status" value="1"/>
</dbReference>
<proteinExistence type="predicted"/>
<accession>A0A386Z7C9</accession>
<reference evidence="2 3" key="1">
    <citation type="submission" date="2018-09" db="EMBL/GenBank/DDBJ databases">
        <title>Nocardia yunnanensis sp. nov., an actinomycete isolated from a soil sample.</title>
        <authorList>
            <person name="Zhang J."/>
        </authorList>
    </citation>
    <scope>NUCLEOTIDE SEQUENCE [LARGE SCALE GENOMIC DNA]</scope>
    <source>
        <strain evidence="2 3">CFHS0054</strain>
    </source>
</reference>